<organism evidence="1 2">
    <name type="scientific">Acrobeloides nanus</name>
    <dbReference type="NCBI Taxonomy" id="290746"/>
    <lineage>
        <taxon>Eukaryota</taxon>
        <taxon>Metazoa</taxon>
        <taxon>Ecdysozoa</taxon>
        <taxon>Nematoda</taxon>
        <taxon>Chromadorea</taxon>
        <taxon>Rhabditida</taxon>
        <taxon>Tylenchina</taxon>
        <taxon>Cephalobomorpha</taxon>
        <taxon>Cephaloboidea</taxon>
        <taxon>Cephalobidae</taxon>
        <taxon>Acrobeloides</taxon>
    </lineage>
</organism>
<sequence>MAISATAVLEYQITTLGEIHVIGLLCDPINKDDFGRMPYIMSTDD</sequence>
<dbReference type="Proteomes" id="UP000887540">
    <property type="component" value="Unplaced"/>
</dbReference>
<evidence type="ECO:0000313" key="2">
    <source>
        <dbReference type="WBParaSite" id="ACRNAN_scaffold26694.g24041.t1"/>
    </source>
</evidence>
<evidence type="ECO:0000313" key="1">
    <source>
        <dbReference type="Proteomes" id="UP000887540"/>
    </source>
</evidence>
<reference evidence="2" key="1">
    <citation type="submission" date="2022-11" db="UniProtKB">
        <authorList>
            <consortium name="WormBaseParasite"/>
        </authorList>
    </citation>
    <scope>IDENTIFICATION</scope>
</reference>
<dbReference type="AlphaFoldDB" id="A0A914DI37"/>
<protein>
    <submittedName>
        <fullName evidence="2">Uncharacterized protein</fullName>
    </submittedName>
</protein>
<name>A0A914DI37_9BILA</name>
<dbReference type="WBParaSite" id="ACRNAN_scaffold26694.g24041.t1">
    <property type="protein sequence ID" value="ACRNAN_scaffold26694.g24041.t1"/>
    <property type="gene ID" value="ACRNAN_scaffold26694.g24041"/>
</dbReference>
<accession>A0A914DI37</accession>
<proteinExistence type="predicted"/>
<keyword evidence="1" id="KW-1185">Reference proteome</keyword>